<accession>A0ABW4DR92</accession>
<dbReference type="InterPro" id="IPR006675">
    <property type="entry name" value="HDIG_dom"/>
</dbReference>
<comment type="catalytic activity">
    <reaction evidence="6">
        <text>P(1),P(4)-bis(5'-adenosyl) tetraphosphate + H2O = 2 ADP + 2 H(+)</text>
        <dbReference type="Rhea" id="RHEA:24252"/>
        <dbReference type="ChEBI" id="CHEBI:15377"/>
        <dbReference type="ChEBI" id="CHEBI:15378"/>
        <dbReference type="ChEBI" id="CHEBI:58141"/>
        <dbReference type="ChEBI" id="CHEBI:456216"/>
        <dbReference type="EC" id="3.6.1.41"/>
    </reaction>
</comment>
<dbReference type="Proteomes" id="UP001597244">
    <property type="component" value="Unassembled WGS sequence"/>
</dbReference>
<reference evidence="9" key="1">
    <citation type="journal article" date="2019" name="Int. J. Syst. Evol. Microbiol.">
        <title>The Global Catalogue of Microorganisms (GCM) 10K type strain sequencing project: providing services to taxonomists for standard genome sequencing and annotation.</title>
        <authorList>
            <consortium name="The Broad Institute Genomics Platform"/>
            <consortium name="The Broad Institute Genome Sequencing Center for Infectious Disease"/>
            <person name="Wu L."/>
            <person name="Ma J."/>
        </authorList>
    </citation>
    <scope>NUCLEOTIDE SEQUENCE [LARGE SCALE GENOMIC DNA]</scope>
    <source>
        <strain evidence="9">CCM 8951</strain>
    </source>
</reference>
<dbReference type="InterPro" id="IPR005249">
    <property type="entry name" value="YqeK"/>
</dbReference>
<proteinExistence type="predicted"/>
<dbReference type="InterPro" id="IPR006674">
    <property type="entry name" value="HD_domain"/>
</dbReference>
<dbReference type="NCBIfam" id="TIGR00488">
    <property type="entry name" value="bis(5'-nucleosyl)-tetraphosphatase (symmetrical) YqeK"/>
    <property type="match status" value="1"/>
</dbReference>
<evidence type="ECO:0000256" key="6">
    <source>
        <dbReference type="ARBA" id="ARBA00049417"/>
    </source>
</evidence>
<dbReference type="PANTHER" id="PTHR35795:SF1">
    <property type="entry name" value="BIS(5'-NUCLEOSYL)-TETRAPHOSPHATASE, SYMMETRICAL"/>
    <property type="match status" value="1"/>
</dbReference>
<keyword evidence="5" id="KW-0408">Iron</keyword>
<dbReference type="RefSeq" id="WP_225417311.1">
    <property type="nucleotide sequence ID" value="NZ_JBHTOF010000101.1"/>
</dbReference>
<gene>
    <name evidence="8" type="primary">yqeK</name>
    <name evidence="8" type="ORF">ACFQ4L_09780</name>
</gene>
<dbReference type="GO" id="GO:0008803">
    <property type="term" value="F:bis(5'-nucleosyl)-tetraphosphatase (symmetrical) activity"/>
    <property type="evidence" value="ECO:0007669"/>
    <property type="project" value="UniProtKB-EC"/>
</dbReference>
<evidence type="ECO:0000256" key="4">
    <source>
        <dbReference type="ARBA" id="ARBA00022801"/>
    </source>
</evidence>
<evidence type="ECO:0000313" key="8">
    <source>
        <dbReference type="EMBL" id="MFD1466348.1"/>
    </source>
</evidence>
<evidence type="ECO:0000256" key="1">
    <source>
        <dbReference type="ARBA" id="ARBA00012506"/>
    </source>
</evidence>
<dbReference type="Pfam" id="PF01966">
    <property type="entry name" value="HD"/>
    <property type="match status" value="1"/>
</dbReference>
<evidence type="ECO:0000313" key="9">
    <source>
        <dbReference type="Proteomes" id="UP001597244"/>
    </source>
</evidence>
<keyword evidence="3" id="KW-0547">Nucleotide-binding</keyword>
<dbReference type="NCBIfam" id="TIGR00277">
    <property type="entry name" value="HDIG"/>
    <property type="match status" value="1"/>
</dbReference>
<dbReference type="SMART" id="SM00471">
    <property type="entry name" value="HDc"/>
    <property type="match status" value="1"/>
</dbReference>
<dbReference type="InterPro" id="IPR051094">
    <property type="entry name" value="Diverse_Catalytic_Enzymes"/>
</dbReference>
<keyword evidence="4 8" id="KW-0378">Hydrolase</keyword>
<comment type="caution">
    <text evidence="8">The sequence shown here is derived from an EMBL/GenBank/DDBJ whole genome shotgun (WGS) entry which is preliminary data.</text>
</comment>
<dbReference type="EMBL" id="JBHTOF010000101">
    <property type="protein sequence ID" value="MFD1466348.1"/>
    <property type="molecule type" value="Genomic_DNA"/>
</dbReference>
<keyword evidence="9" id="KW-1185">Reference proteome</keyword>
<keyword evidence="2" id="KW-0479">Metal-binding</keyword>
<dbReference type="CDD" id="cd00077">
    <property type="entry name" value="HDc"/>
    <property type="match status" value="1"/>
</dbReference>
<evidence type="ECO:0000256" key="2">
    <source>
        <dbReference type="ARBA" id="ARBA00022723"/>
    </source>
</evidence>
<evidence type="ECO:0000256" key="5">
    <source>
        <dbReference type="ARBA" id="ARBA00023004"/>
    </source>
</evidence>
<sequence length="200" mass="22384">MASDYDPQLFQELVPHTHEEVVAALKEHLGDYRFQHCLRVEKQAMTIAETVGADVTRAGIAGLLHDYAKERTDEEFQVMITAQHLSADLLDYGNAIWHGVVGRYFVEQELGIHDEPILQAIGRHTIGDPQMTTLDKIVFVADYVEPGRDFPGVEDARAALAIGLDQAVAKELQETILHLVQKQNKIYPTTFATYNELGTN</sequence>
<feature type="domain" description="HD" evidence="7">
    <location>
        <begin position="33"/>
        <end position="147"/>
    </location>
</feature>
<dbReference type="Gene3D" id="1.10.3210.10">
    <property type="entry name" value="Hypothetical protein af1432"/>
    <property type="match status" value="1"/>
</dbReference>
<evidence type="ECO:0000259" key="7">
    <source>
        <dbReference type="PROSITE" id="PS51831"/>
    </source>
</evidence>
<dbReference type="SUPFAM" id="SSF109604">
    <property type="entry name" value="HD-domain/PDEase-like"/>
    <property type="match status" value="1"/>
</dbReference>
<dbReference type="PROSITE" id="PS51831">
    <property type="entry name" value="HD"/>
    <property type="match status" value="1"/>
</dbReference>
<dbReference type="InterPro" id="IPR003607">
    <property type="entry name" value="HD/PDEase_dom"/>
</dbReference>
<dbReference type="EC" id="3.6.1.41" evidence="1"/>
<evidence type="ECO:0000256" key="3">
    <source>
        <dbReference type="ARBA" id="ARBA00022741"/>
    </source>
</evidence>
<organism evidence="8 9">
    <name type="scientific">Lapidilactobacillus mulanensis</name>
    <dbReference type="NCBI Taxonomy" id="2485999"/>
    <lineage>
        <taxon>Bacteria</taxon>
        <taxon>Bacillati</taxon>
        <taxon>Bacillota</taxon>
        <taxon>Bacilli</taxon>
        <taxon>Lactobacillales</taxon>
        <taxon>Lactobacillaceae</taxon>
        <taxon>Lapidilactobacillus</taxon>
    </lineage>
</organism>
<protein>
    <recommendedName>
        <fullName evidence="1">bis(5'-nucleosyl)-tetraphosphatase (symmetrical)</fullName>
        <ecNumber evidence="1">3.6.1.41</ecNumber>
    </recommendedName>
</protein>
<dbReference type="PANTHER" id="PTHR35795">
    <property type="entry name" value="SLR1885 PROTEIN"/>
    <property type="match status" value="1"/>
</dbReference>
<name>A0ABW4DR92_9LACO</name>